<dbReference type="Pfam" id="PF25355">
    <property type="entry name" value="DUF7882"/>
    <property type="match status" value="1"/>
</dbReference>
<keyword evidence="3" id="KW-1185">Reference proteome</keyword>
<protein>
    <submittedName>
        <fullName evidence="2">ATP-dependent DNA ligase</fullName>
    </submittedName>
</protein>
<gene>
    <name evidence="2" type="ORF">D4765_00605</name>
</gene>
<dbReference type="AlphaFoldDB" id="A0A4T2CCM7"/>
<dbReference type="OrthoDB" id="5123855at2"/>
<sequence length="106" mass="11642">MYGHPQATLKFDDRVLAHLRVVIVAKLRRSEPFTLQFGTESRTTAGSTVVWFHPSIPLQFTFSGGREVRLNRAWIDEMMLGASSNGGLVLGSEPELTALPATTVAE</sequence>
<dbReference type="InterPro" id="IPR057204">
    <property type="entry name" value="DUF7882"/>
</dbReference>
<dbReference type="EMBL" id="QYRT01000001">
    <property type="protein sequence ID" value="TIH41011.1"/>
    <property type="molecule type" value="Genomic_DNA"/>
</dbReference>
<accession>A0A4T2CCM7</accession>
<dbReference type="Proteomes" id="UP000306192">
    <property type="component" value="Unassembled WGS sequence"/>
</dbReference>
<evidence type="ECO:0000313" key="2">
    <source>
        <dbReference type="EMBL" id="TIH41011.1"/>
    </source>
</evidence>
<evidence type="ECO:0000313" key="3">
    <source>
        <dbReference type="Proteomes" id="UP000306192"/>
    </source>
</evidence>
<name>A0A4T2CCM7_9MICO</name>
<organism evidence="2 3">
    <name type="scientific">Subtercola vilae</name>
    <dbReference type="NCBI Taxonomy" id="2056433"/>
    <lineage>
        <taxon>Bacteria</taxon>
        <taxon>Bacillati</taxon>
        <taxon>Actinomycetota</taxon>
        <taxon>Actinomycetes</taxon>
        <taxon>Micrococcales</taxon>
        <taxon>Microbacteriaceae</taxon>
        <taxon>Subtercola</taxon>
    </lineage>
</organism>
<reference evidence="2 3" key="1">
    <citation type="journal article" date="2019" name="Microorganisms">
        <title>Systematic Affiliation and Genome Analysis of Subtercola vilae DB165(T) with Particular Emphasis on Cold Adaptation of an Isolate from a High-Altitude Cold Volcano Lake.</title>
        <authorList>
            <person name="Villalobos A.S."/>
            <person name="Wiese J."/>
            <person name="Imhoff J.F."/>
            <person name="Dorador C."/>
            <person name="Keller A."/>
            <person name="Hentschel U."/>
        </authorList>
    </citation>
    <scope>NUCLEOTIDE SEQUENCE [LARGE SCALE GENOMIC DNA]</scope>
    <source>
        <strain evidence="2 3">DB165</strain>
    </source>
</reference>
<comment type="caution">
    <text evidence="2">The sequence shown here is derived from an EMBL/GenBank/DDBJ whole genome shotgun (WGS) entry which is preliminary data.</text>
</comment>
<feature type="domain" description="DUF7882" evidence="1">
    <location>
        <begin position="1"/>
        <end position="92"/>
    </location>
</feature>
<keyword evidence="2" id="KW-0436">Ligase</keyword>
<evidence type="ECO:0000259" key="1">
    <source>
        <dbReference type="Pfam" id="PF25355"/>
    </source>
</evidence>
<dbReference type="GO" id="GO:0016874">
    <property type="term" value="F:ligase activity"/>
    <property type="evidence" value="ECO:0007669"/>
    <property type="project" value="UniProtKB-KW"/>
</dbReference>
<proteinExistence type="predicted"/>